<proteinExistence type="predicted"/>
<accession>A0A2P2PSK2</accession>
<organism evidence="1">
    <name type="scientific">Rhizophora mucronata</name>
    <name type="common">Asiatic mangrove</name>
    <dbReference type="NCBI Taxonomy" id="61149"/>
    <lineage>
        <taxon>Eukaryota</taxon>
        <taxon>Viridiplantae</taxon>
        <taxon>Streptophyta</taxon>
        <taxon>Embryophyta</taxon>
        <taxon>Tracheophyta</taxon>
        <taxon>Spermatophyta</taxon>
        <taxon>Magnoliopsida</taxon>
        <taxon>eudicotyledons</taxon>
        <taxon>Gunneridae</taxon>
        <taxon>Pentapetalae</taxon>
        <taxon>rosids</taxon>
        <taxon>fabids</taxon>
        <taxon>Malpighiales</taxon>
        <taxon>Rhizophoraceae</taxon>
        <taxon>Rhizophora</taxon>
    </lineage>
</organism>
<evidence type="ECO:0000313" key="1">
    <source>
        <dbReference type="EMBL" id="MBX57724.1"/>
    </source>
</evidence>
<protein>
    <submittedName>
        <fullName evidence="1">Uncharacterized protein</fullName>
    </submittedName>
</protein>
<sequence length="57" mass="6694">MSIHIFPTRHVTAVYLSAIGMTVYDFANTQKDMEAYMFIMLIYYFPGSFPQPSWNIH</sequence>
<dbReference type="AlphaFoldDB" id="A0A2P2PSK2"/>
<dbReference type="EMBL" id="GGEC01077240">
    <property type="protein sequence ID" value="MBX57724.1"/>
    <property type="molecule type" value="Transcribed_RNA"/>
</dbReference>
<reference evidence="1" key="1">
    <citation type="submission" date="2018-02" db="EMBL/GenBank/DDBJ databases">
        <title>Rhizophora mucronata_Transcriptome.</title>
        <authorList>
            <person name="Meera S.P."/>
            <person name="Sreeshan A."/>
            <person name="Augustine A."/>
        </authorList>
    </citation>
    <scope>NUCLEOTIDE SEQUENCE</scope>
    <source>
        <tissue evidence="1">Leaf</tissue>
    </source>
</reference>
<name>A0A2P2PSK2_RHIMU</name>